<evidence type="ECO:0000256" key="5">
    <source>
        <dbReference type="ARBA" id="ARBA00023004"/>
    </source>
</evidence>
<feature type="domain" description="Radical SAM core" evidence="7">
    <location>
        <begin position="1"/>
        <end position="172"/>
    </location>
</feature>
<gene>
    <name evidence="8" type="ORF">S01H1_37316</name>
</gene>
<evidence type="ECO:0000256" key="2">
    <source>
        <dbReference type="ARBA" id="ARBA00022485"/>
    </source>
</evidence>
<name>X0V0B2_9ZZZZ</name>
<evidence type="ECO:0000259" key="7">
    <source>
        <dbReference type="PROSITE" id="PS51918"/>
    </source>
</evidence>
<protein>
    <recommendedName>
        <fullName evidence="7">Radical SAM core domain-containing protein</fullName>
    </recommendedName>
</protein>
<accession>X0V0B2</accession>
<comment type="cofactor">
    <cofactor evidence="1">
        <name>[4Fe-4S] cluster</name>
        <dbReference type="ChEBI" id="CHEBI:49883"/>
    </cofactor>
</comment>
<dbReference type="EMBL" id="BARS01023437">
    <property type="protein sequence ID" value="GAG11510.1"/>
    <property type="molecule type" value="Genomic_DNA"/>
</dbReference>
<dbReference type="PROSITE" id="PS51918">
    <property type="entry name" value="RADICAL_SAM"/>
    <property type="match status" value="1"/>
</dbReference>
<evidence type="ECO:0000313" key="8">
    <source>
        <dbReference type="EMBL" id="GAG11510.1"/>
    </source>
</evidence>
<evidence type="ECO:0000256" key="4">
    <source>
        <dbReference type="ARBA" id="ARBA00022723"/>
    </source>
</evidence>
<dbReference type="InterPro" id="IPR058240">
    <property type="entry name" value="rSAM_sf"/>
</dbReference>
<dbReference type="InterPro" id="IPR013785">
    <property type="entry name" value="Aldolase_TIM"/>
</dbReference>
<keyword evidence="4" id="KW-0479">Metal-binding</keyword>
<keyword evidence="2" id="KW-0004">4Fe-4S</keyword>
<evidence type="ECO:0000256" key="6">
    <source>
        <dbReference type="ARBA" id="ARBA00023014"/>
    </source>
</evidence>
<evidence type="ECO:0000256" key="1">
    <source>
        <dbReference type="ARBA" id="ARBA00001966"/>
    </source>
</evidence>
<dbReference type="AlphaFoldDB" id="X0V0B2"/>
<keyword evidence="3" id="KW-0949">S-adenosyl-L-methionine</keyword>
<dbReference type="GO" id="GO:0051539">
    <property type="term" value="F:4 iron, 4 sulfur cluster binding"/>
    <property type="evidence" value="ECO:0007669"/>
    <property type="project" value="UniProtKB-KW"/>
</dbReference>
<organism evidence="8">
    <name type="scientific">marine sediment metagenome</name>
    <dbReference type="NCBI Taxonomy" id="412755"/>
    <lineage>
        <taxon>unclassified sequences</taxon>
        <taxon>metagenomes</taxon>
        <taxon>ecological metagenomes</taxon>
    </lineage>
</organism>
<comment type="caution">
    <text evidence="8">The sequence shown here is derived from an EMBL/GenBank/DDBJ whole genome shotgun (WGS) entry which is preliminary data.</text>
</comment>
<reference evidence="8" key="1">
    <citation type="journal article" date="2014" name="Front. Microbiol.">
        <title>High frequency of phylogenetically diverse reductive dehalogenase-homologous genes in deep subseafloor sedimentary metagenomes.</title>
        <authorList>
            <person name="Kawai M."/>
            <person name="Futagami T."/>
            <person name="Toyoda A."/>
            <person name="Takaki Y."/>
            <person name="Nishi S."/>
            <person name="Hori S."/>
            <person name="Arai W."/>
            <person name="Tsubouchi T."/>
            <person name="Morono Y."/>
            <person name="Uchiyama I."/>
            <person name="Ito T."/>
            <person name="Fujiyama A."/>
            <person name="Inagaki F."/>
            <person name="Takami H."/>
        </authorList>
    </citation>
    <scope>NUCLEOTIDE SEQUENCE</scope>
    <source>
        <strain evidence="8">Expedition CK06-06</strain>
    </source>
</reference>
<feature type="non-terminal residue" evidence="8">
    <location>
        <position position="1"/>
    </location>
</feature>
<dbReference type="PANTHER" id="PTHR43787:SF11">
    <property type="entry name" value="UPF0026 PROTEIN SLR1464"/>
    <property type="match status" value="1"/>
</dbReference>
<keyword evidence="6" id="KW-0411">Iron-sulfur</keyword>
<evidence type="ECO:0000256" key="3">
    <source>
        <dbReference type="ARBA" id="ARBA00022691"/>
    </source>
</evidence>
<dbReference type="SUPFAM" id="SSF102114">
    <property type="entry name" value="Radical SAM enzymes"/>
    <property type="match status" value="1"/>
</dbReference>
<proteinExistence type="predicted"/>
<dbReference type="Gene3D" id="3.20.20.70">
    <property type="entry name" value="Aldolase class I"/>
    <property type="match status" value="1"/>
</dbReference>
<keyword evidence="5" id="KW-0408">Iron</keyword>
<dbReference type="InterPro" id="IPR007197">
    <property type="entry name" value="rSAM"/>
</dbReference>
<sequence>DYLTFVPDGEPTLDADLGKEIELLKPLGIKIAIITNASLIWRKDVRQDLLKADWISLKVDAVSNGTWYRINRPQKSLKLESILAGMLNFVSIFKGELTTETMLIQGINDNSSQLEEIADFLAQLKPSKAYLAIPTRPPAEKEVRAAGEQAVNIAYQIFTRNLSNVEYLIGYEGNAFALTGKVEDDLLSITAVHPMRREAVMEFLKQSDTDWRVVEKLIKDGSLVELEYQGRKFYARKLPLYRENPWSIGYFDRREGKGL</sequence>
<dbReference type="PANTHER" id="PTHR43787">
    <property type="entry name" value="FEMO COFACTOR BIOSYNTHESIS PROTEIN NIFB-RELATED"/>
    <property type="match status" value="1"/>
</dbReference>
<dbReference type="GO" id="GO:0046872">
    <property type="term" value="F:metal ion binding"/>
    <property type="evidence" value="ECO:0007669"/>
    <property type="project" value="UniProtKB-KW"/>
</dbReference>
<dbReference type="GO" id="GO:0003824">
    <property type="term" value="F:catalytic activity"/>
    <property type="evidence" value="ECO:0007669"/>
    <property type="project" value="InterPro"/>
</dbReference>